<keyword evidence="4 13" id="KW-0813">Transport</keyword>
<protein>
    <recommendedName>
        <fullName evidence="3 13">Flagellar biosynthetic protein FlhB</fullName>
    </recommendedName>
</protein>
<evidence type="ECO:0000256" key="9">
    <source>
        <dbReference type="ARBA" id="ARBA00022989"/>
    </source>
</evidence>
<proteinExistence type="inferred from homology"/>
<dbReference type="SUPFAM" id="SSF160544">
    <property type="entry name" value="EscU C-terminal domain-like"/>
    <property type="match status" value="1"/>
</dbReference>
<keyword evidence="10 13" id="KW-0472">Membrane</keyword>
<dbReference type="Pfam" id="PF01312">
    <property type="entry name" value="Bac_export_2"/>
    <property type="match status" value="1"/>
</dbReference>
<evidence type="ECO:0000256" key="7">
    <source>
        <dbReference type="ARBA" id="ARBA00022795"/>
    </source>
</evidence>
<keyword evidence="9 13" id="KW-1133">Transmembrane helix</keyword>
<dbReference type="PRINTS" id="PR00950">
    <property type="entry name" value="TYPE3IMSPROT"/>
</dbReference>
<dbReference type="GO" id="GO:0009306">
    <property type="term" value="P:protein secretion"/>
    <property type="evidence" value="ECO:0007669"/>
    <property type="project" value="InterPro"/>
</dbReference>
<keyword evidence="6 13" id="KW-0812">Transmembrane</keyword>
<comment type="function">
    <text evidence="12 13">Required for formation of the rod structure in the basal body of the flagellar apparatus. Together with FliI and FliH, may constitute the export apparatus of flagellin.</text>
</comment>
<dbReference type="Gene3D" id="3.40.1690.10">
    <property type="entry name" value="secretion proteins EscU"/>
    <property type="match status" value="1"/>
</dbReference>
<evidence type="ECO:0000256" key="3">
    <source>
        <dbReference type="ARBA" id="ARBA00021622"/>
    </source>
</evidence>
<keyword evidence="5 13" id="KW-1003">Cell membrane</keyword>
<gene>
    <name evidence="13" type="primary">flhB</name>
    <name evidence="15" type="ORF">LZ24_01544</name>
</gene>
<dbReference type="InterPro" id="IPR029025">
    <property type="entry name" value="T3SS_substrate_exporter_C"/>
</dbReference>
<accession>A0A562RTK5</accession>
<dbReference type="Proteomes" id="UP000318307">
    <property type="component" value="Unassembled WGS sequence"/>
</dbReference>
<comment type="caution">
    <text evidence="15">The sequence shown here is derived from an EMBL/GenBank/DDBJ whole genome shotgun (WGS) entry which is preliminary data.</text>
</comment>
<organism evidence="15 16">
    <name type="scientific">Desulfobotulus alkaliphilus</name>
    <dbReference type="NCBI Taxonomy" id="622671"/>
    <lineage>
        <taxon>Bacteria</taxon>
        <taxon>Pseudomonadati</taxon>
        <taxon>Thermodesulfobacteriota</taxon>
        <taxon>Desulfobacteria</taxon>
        <taxon>Desulfobacterales</taxon>
        <taxon>Desulfobacteraceae</taxon>
        <taxon>Desulfobotulus</taxon>
    </lineage>
</organism>
<evidence type="ECO:0000256" key="8">
    <source>
        <dbReference type="ARBA" id="ARBA00022927"/>
    </source>
</evidence>
<dbReference type="RefSeq" id="WP_144684189.1">
    <property type="nucleotide sequence ID" value="NZ_VLLC01000010.1"/>
</dbReference>
<keyword evidence="11 13" id="KW-1006">Bacterial flagellum protein export</keyword>
<comment type="similarity">
    <text evidence="2 13">Belongs to the type III secretion exporter family.</text>
</comment>
<dbReference type="NCBIfam" id="TIGR00328">
    <property type="entry name" value="flhB"/>
    <property type="match status" value="1"/>
</dbReference>
<dbReference type="GO" id="GO:0044780">
    <property type="term" value="P:bacterial-type flagellum assembly"/>
    <property type="evidence" value="ECO:0007669"/>
    <property type="project" value="InterPro"/>
</dbReference>
<evidence type="ECO:0000256" key="14">
    <source>
        <dbReference type="SAM" id="MobiDB-lite"/>
    </source>
</evidence>
<dbReference type="FunFam" id="3.40.1690.10:FF:000001">
    <property type="entry name" value="Flagellar biosynthetic protein FlhB"/>
    <property type="match status" value="1"/>
</dbReference>
<evidence type="ECO:0000256" key="5">
    <source>
        <dbReference type="ARBA" id="ARBA00022475"/>
    </source>
</evidence>
<dbReference type="EMBL" id="VLLC01000010">
    <property type="protein sequence ID" value="TWI72402.1"/>
    <property type="molecule type" value="Genomic_DNA"/>
</dbReference>
<name>A0A562RTK5_9BACT</name>
<keyword evidence="7 13" id="KW-1005">Bacterial flagellum biogenesis</keyword>
<keyword evidence="16" id="KW-1185">Reference proteome</keyword>
<dbReference type="PANTHER" id="PTHR30531:SF12">
    <property type="entry name" value="FLAGELLAR BIOSYNTHETIC PROTEIN FLHB"/>
    <property type="match status" value="1"/>
</dbReference>
<keyword evidence="8 13" id="KW-0653">Protein transport</keyword>
<evidence type="ECO:0000256" key="11">
    <source>
        <dbReference type="ARBA" id="ARBA00023225"/>
    </source>
</evidence>
<keyword evidence="15" id="KW-0966">Cell projection</keyword>
<evidence type="ECO:0000256" key="10">
    <source>
        <dbReference type="ARBA" id="ARBA00023136"/>
    </source>
</evidence>
<feature type="transmembrane region" description="Helical" evidence="13">
    <location>
        <begin position="89"/>
        <end position="121"/>
    </location>
</feature>
<dbReference type="AlphaFoldDB" id="A0A562RTK5"/>
<evidence type="ECO:0000313" key="16">
    <source>
        <dbReference type="Proteomes" id="UP000318307"/>
    </source>
</evidence>
<comment type="subcellular location">
    <subcellularLocation>
        <location evidence="1">Cell membrane</location>
        <topology evidence="1">Multi-pass membrane protein</topology>
    </subcellularLocation>
</comment>
<dbReference type="InterPro" id="IPR006136">
    <property type="entry name" value="FlhB"/>
</dbReference>
<reference evidence="15 16" key="1">
    <citation type="submission" date="2019-07" db="EMBL/GenBank/DDBJ databases">
        <title>Genome sequencing of 100 strains of the haloalkaliphilic chemolithoautotrophic sulfur-oxidizing bacterium Thioalkalivibrio.</title>
        <authorList>
            <person name="Muyzer G."/>
        </authorList>
    </citation>
    <scope>NUCLEOTIDE SEQUENCE [LARGE SCALE GENOMIC DNA]</scope>
    <source>
        <strain evidence="15 16">ASO4-4</strain>
    </source>
</reference>
<evidence type="ECO:0000256" key="2">
    <source>
        <dbReference type="ARBA" id="ARBA00010690"/>
    </source>
</evidence>
<evidence type="ECO:0000256" key="12">
    <source>
        <dbReference type="ARBA" id="ARBA00025078"/>
    </source>
</evidence>
<feature type="transmembrane region" description="Helical" evidence="13">
    <location>
        <begin position="181"/>
        <end position="211"/>
    </location>
</feature>
<feature type="region of interest" description="Disordered" evidence="14">
    <location>
        <begin position="1"/>
        <end position="27"/>
    </location>
</feature>
<evidence type="ECO:0000256" key="1">
    <source>
        <dbReference type="ARBA" id="ARBA00004651"/>
    </source>
</evidence>
<feature type="transmembrane region" description="Helical" evidence="13">
    <location>
        <begin position="142"/>
        <end position="161"/>
    </location>
</feature>
<dbReference type="OrthoDB" id="9807950at2"/>
<dbReference type="GO" id="GO:0005886">
    <property type="term" value="C:plasma membrane"/>
    <property type="evidence" value="ECO:0007669"/>
    <property type="project" value="UniProtKB-SubCell"/>
</dbReference>
<evidence type="ECO:0000313" key="15">
    <source>
        <dbReference type="EMBL" id="TWI72402.1"/>
    </source>
</evidence>
<dbReference type="Gene3D" id="6.10.250.2080">
    <property type="match status" value="1"/>
</dbReference>
<feature type="transmembrane region" description="Helical" evidence="13">
    <location>
        <begin position="36"/>
        <end position="54"/>
    </location>
</feature>
<feature type="compositionally biased region" description="Basic and acidic residues" evidence="14">
    <location>
        <begin position="1"/>
        <end position="26"/>
    </location>
</feature>
<evidence type="ECO:0000256" key="6">
    <source>
        <dbReference type="ARBA" id="ARBA00022692"/>
    </source>
</evidence>
<evidence type="ECO:0000256" key="4">
    <source>
        <dbReference type="ARBA" id="ARBA00022448"/>
    </source>
</evidence>
<dbReference type="InterPro" id="IPR006135">
    <property type="entry name" value="T3SS_substrate_exporter"/>
</dbReference>
<sequence length="356" mass="40342">MPEESGQEKTEDATPKKRQQSREEGQVAKSTEVPSVVVLLIGVATLYAMASMYYERLTNVMRQSLTFSSVPEVHIQQALLWMTTYGMQAFWVIAPLLLAVFLASFFANAFQVGFVLAWKAIEPKASKISPIKGFGRIFSKKSLMELFKSILKITIIFYVSWRAVKGEMPHMMRLYDHNVATILLFIVKISFKIFLWVLLAMVFVALLDLIFQRWNFDQQIKMTKQEVKDEGKQTEGDPLIKSRIRQLQFEASKKRMMQDVPKADVVVTNPTHIAVALKYDAINMQSPEVLAKGAGSMAERIRAVAKEAGVPIVENKPLARNLFQWVEVGQAIPADLYQAVAEVLAYVYKLKGRGRK</sequence>
<evidence type="ECO:0000256" key="13">
    <source>
        <dbReference type="RuleBase" id="RU364091"/>
    </source>
</evidence>
<keyword evidence="15" id="KW-0969">Cilium</keyword>
<dbReference type="PANTHER" id="PTHR30531">
    <property type="entry name" value="FLAGELLAR BIOSYNTHETIC PROTEIN FLHB"/>
    <property type="match status" value="1"/>
</dbReference>
<keyword evidence="15" id="KW-0282">Flagellum</keyword>